<dbReference type="Proteomes" id="UP001605036">
    <property type="component" value="Unassembled WGS sequence"/>
</dbReference>
<dbReference type="AlphaFoldDB" id="A0ABD1YMD2"/>
<feature type="region of interest" description="Disordered" evidence="1">
    <location>
        <begin position="1"/>
        <end position="35"/>
    </location>
</feature>
<comment type="caution">
    <text evidence="2">The sequence shown here is derived from an EMBL/GenBank/DDBJ whole genome shotgun (WGS) entry which is preliminary data.</text>
</comment>
<name>A0ABD1YMD2_9MARC</name>
<protein>
    <submittedName>
        <fullName evidence="2">Uncharacterized protein</fullName>
    </submittedName>
</protein>
<evidence type="ECO:0000313" key="2">
    <source>
        <dbReference type="EMBL" id="KAL2631574.1"/>
    </source>
</evidence>
<keyword evidence="3" id="KW-1185">Reference proteome</keyword>
<evidence type="ECO:0000256" key="1">
    <source>
        <dbReference type="SAM" id="MobiDB-lite"/>
    </source>
</evidence>
<dbReference type="EMBL" id="JBHFFA010000004">
    <property type="protein sequence ID" value="KAL2631574.1"/>
    <property type="molecule type" value="Genomic_DNA"/>
</dbReference>
<proteinExistence type="predicted"/>
<sequence length="332" mass="36684">MRMLVSCGMSESGKAGERLSGRHRPGSPRSETGPRPLRQFGLGFGYIPLQTAHAPLMGCWQDRGGIDRWPTRCGPPKSTVLTGVPGWPSCDSQADWQGDKSRFGSLPPEAAAELGKIALGHVKFLSGGAERWPIRDWHWWGLVSAGTAFKTQADPQVDRRANSRDRSAIATETWTTQSRLAGWNVTESLGVDDCLRHSALRWYFSRVLHDRFGAGGPGFLACLDRRRVSDIEYFVLFHVAHLFHCSWMEVLCSCEGHVGVHAVPLCIDPIWHLAQRPFSVIVSSSVGGIVHDSFALPEVSLKRPSRINYLVRPGSIGYAIMSHYALRVDSPC</sequence>
<evidence type="ECO:0000313" key="3">
    <source>
        <dbReference type="Proteomes" id="UP001605036"/>
    </source>
</evidence>
<gene>
    <name evidence="2" type="ORF">R1flu_016260</name>
</gene>
<organism evidence="2 3">
    <name type="scientific">Riccia fluitans</name>
    <dbReference type="NCBI Taxonomy" id="41844"/>
    <lineage>
        <taxon>Eukaryota</taxon>
        <taxon>Viridiplantae</taxon>
        <taxon>Streptophyta</taxon>
        <taxon>Embryophyta</taxon>
        <taxon>Marchantiophyta</taxon>
        <taxon>Marchantiopsida</taxon>
        <taxon>Marchantiidae</taxon>
        <taxon>Marchantiales</taxon>
        <taxon>Ricciaceae</taxon>
        <taxon>Riccia</taxon>
    </lineage>
</organism>
<accession>A0ABD1YMD2</accession>
<reference evidence="2 3" key="1">
    <citation type="submission" date="2024-09" db="EMBL/GenBank/DDBJ databases">
        <title>Chromosome-scale assembly of Riccia fluitans.</title>
        <authorList>
            <person name="Paukszto L."/>
            <person name="Sawicki J."/>
            <person name="Karawczyk K."/>
            <person name="Piernik-Szablinska J."/>
            <person name="Szczecinska M."/>
            <person name="Mazdziarz M."/>
        </authorList>
    </citation>
    <scope>NUCLEOTIDE SEQUENCE [LARGE SCALE GENOMIC DNA]</scope>
    <source>
        <strain evidence="2">Rf_01</strain>
        <tissue evidence="2">Aerial parts of the thallus</tissue>
    </source>
</reference>